<evidence type="ECO:0000313" key="2">
    <source>
        <dbReference type="EMBL" id="MDX6804580.1"/>
    </source>
</evidence>
<dbReference type="InterPro" id="IPR012349">
    <property type="entry name" value="Split_barrel_FMN-bd"/>
</dbReference>
<evidence type="ECO:0000313" key="3">
    <source>
        <dbReference type="Proteomes" id="UP001274321"/>
    </source>
</evidence>
<dbReference type="Pfam" id="PF16242">
    <property type="entry name" value="Pyrid_ox_like"/>
    <property type="match status" value="1"/>
</dbReference>
<protein>
    <submittedName>
        <fullName evidence="2">Pyridoxamine 5'-phosphate oxidase family protein</fullName>
    </submittedName>
</protein>
<accession>A0ABU4RLG8</accession>
<evidence type="ECO:0000259" key="1">
    <source>
        <dbReference type="Pfam" id="PF16242"/>
    </source>
</evidence>
<dbReference type="InterPro" id="IPR038725">
    <property type="entry name" value="YdaG_split_barrel_FMN-bd"/>
</dbReference>
<sequence length="166" mass="18442">MDARTDQAAKDKVLELLKDARIAMMATRGEGGVMHARPMGTNHAEFDGELWFLTDLSSEKVAEIEADPEVLLTYADPAKQNYVSISGRGQVLRDRATIEAQWFEAARTWFPKGKDDPNLAVIKVDVQLAEYWDSPSSTLLYAYGYLKAVTTGERPKGGEHETVSFS</sequence>
<dbReference type="RefSeq" id="WP_319842705.1">
    <property type="nucleotide sequence ID" value="NZ_JAXAFJ010000001.1"/>
</dbReference>
<proteinExistence type="predicted"/>
<name>A0ABU4RLG8_9HYPH</name>
<reference evidence="2 3" key="1">
    <citation type="submission" date="2023-11" db="EMBL/GenBank/DDBJ databases">
        <authorList>
            <person name="Bao R."/>
        </authorList>
    </citation>
    <scope>NUCLEOTIDE SEQUENCE [LARGE SCALE GENOMIC DNA]</scope>
    <source>
        <strain evidence="2 3">PJ23</strain>
    </source>
</reference>
<dbReference type="Gene3D" id="2.30.110.10">
    <property type="entry name" value="Electron Transport, Fmn-binding Protein, Chain A"/>
    <property type="match status" value="1"/>
</dbReference>
<dbReference type="InterPro" id="IPR052917">
    <property type="entry name" value="Stress-Dev_Protein"/>
</dbReference>
<organism evidence="2 3">
    <name type="scientific">Terrihabitans rhizophilus</name>
    <dbReference type="NCBI Taxonomy" id="3092662"/>
    <lineage>
        <taxon>Bacteria</taxon>
        <taxon>Pseudomonadati</taxon>
        <taxon>Pseudomonadota</taxon>
        <taxon>Alphaproteobacteria</taxon>
        <taxon>Hyphomicrobiales</taxon>
        <taxon>Terrihabitans</taxon>
    </lineage>
</organism>
<feature type="domain" description="General stress protein FMN-binding split barrel" evidence="1">
    <location>
        <begin position="10"/>
        <end position="155"/>
    </location>
</feature>
<comment type="caution">
    <text evidence="2">The sequence shown here is derived from an EMBL/GenBank/DDBJ whole genome shotgun (WGS) entry which is preliminary data.</text>
</comment>
<keyword evidence="3" id="KW-1185">Reference proteome</keyword>
<dbReference type="SUPFAM" id="SSF50475">
    <property type="entry name" value="FMN-binding split barrel"/>
    <property type="match status" value="1"/>
</dbReference>
<gene>
    <name evidence="2" type="ORF">SCD90_00760</name>
</gene>
<dbReference type="Proteomes" id="UP001274321">
    <property type="component" value="Unassembled WGS sequence"/>
</dbReference>
<dbReference type="PANTHER" id="PTHR34818:SF1">
    <property type="entry name" value="PROTEIN BLI-3"/>
    <property type="match status" value="1"/>
</dbReference>
<dbReference type="EMBL" id="JAXAFJ010000001">
    <property type="protein sequence ID" value="MDX6804580.1"/>
    <property type="molecule type" value="Genomic_DNA"/>
</dbReference>
<dbReference type="PANTHER" id="PTHR34818">
    <property type="entry name" value="PROTEIN BLI-3"/>
    <property type="match status" value="1"/>
</dbReference>